<dbReference type="PANTHER" id="PTHR13198:SF4">
    <property type="entry name" value="E3 UBIQUITIN-PROTEIN LIGASE RNF25"/>
    <property type="match status" value="1"/>
</dbReference>
<evidence type="ECO:0000256" key="3">
    <source>
        <dbReference type="PROSITE-ProRule" id="PRU00175"/>
    </source>
</evidence>
<dbReference type="InterPro" id="IPR006575">
    <property type="entry name" value="RWD_dom"/>
</dbReference>
<keyword evidence="1 3" id="KW-0479">Metal-binding</keyword>
<dbReference type="GO" id="GO:0008270">
    <property type="term" value="F:zinc ion binding"/>
    <property type="evidence" value="ECO:0007669"/>
    <property type="project" value="UniProtKB-KW"/>
</dbReference>
<evidence type="ECO:0000259" key="5">
    <source>
        <dbReference type="PROSITE" id="PS50089"/>
    </source>
</evidence>
<dbReference type="Proteomes" id="UP001374579">
    <property type="component" value="Unassembled WGS sequence"/>
</dbReference>
<dbReference type="GO" id="GO:0005634">
    <property type="term" value="C:nucleus"/>
    <property type="evidence" value="ECO:0007669"/>
    <property type="project" value="TreeGrafter"/>
</dbReference>
<dbReference type="Pfam" id="PF05773">
    <property type="entry name" value="RWD"/>
    <property type="match status" value="1"/>
</dbReference>
<keyword evidence="8" id="KW-1185">Reference proteome</keyword>
<dbReference type="GO" id="GO:0009893">
    <property type="term" value="P:positive regulation of metabolic process"/>
    <property type="evidence" value="ECO:0007669"/>
    <property type="project" value="UniProtKB-ARBA"/>
</dbReference>
<sequence>MAAASESFDDSESVLGEELAVLESIYINELSQEKDDQGWPHKVSVLLHPSTGMDESKKYVCMTVDFRLPRSYPEETPEMTVRNPRGLGEEEILSLVEDMKKLADERKGGPMLFELIEIAKDCLTEGNVPHCECAICLENFEEGDNFIKTDCYHYFHRACLARYAAAFVSKVLEEDDQGPLHSSKAREEKTLGCPMCRLPLACDLTELLMERVPEDEKINFVPTSNLVKQQQEMAALYERQKAKGAIIDLEHEKNKYLVDENTVVSLHAVKSDGVSAKASTSTVSPVKDSRPASSRQTRVRGNDSHSTRGGHHRPHSGRGYNSHHHQPSRNYHGRYNHSDRKDHPDRRDHRDDRKDQVDRKDQRMNREDRIEREENGKEQVNGRDHRVNREDHPDRRDRRDDRKDQVDRRVNREDQIERRDRQENRNDQVDRRDQRVNREDRIERRDRQDNRKDQMGRGDRPDNRKDHVDRRDHEDDRKDQMDRKDHRDEREDHMHQENRKDHRDDRDKHMDRKGQTDRRNHEDDKKDRMDRKDHQENRTDHKHWRKDHLYDTRDHRGGRQGHRDTEKDTGATRSSPRYSVLAASNGDTEDSRNDKKYSEGRRDATNDRDYGRKDGRDSIRNISNHVKDDKKDVRPDRQDFDDDRKDSTLDRPVGKEGEDSDKSTTRHRHDARDRRTDRDWKRRDDLPRYQPGHSRGHRGNDSHDFYENRNSGMQNRGGRNAGHSRPSYAKEKGRSDQQKSGNVSDPGATDDKSKDGKMESSRNTDIPNTKDSEHFCKTQNHGHDSVKELRSSESDGRGKTHFRQDRRMENGRQGRGRDNDSKSDNASSQRNADYHQNPRRGGGQRHTRNDARQTDTHNGSAAEDWGAECRDVGKSAAKNTQHRGRGHGRFEEKQDRVLETTDSRSGMNRQDETRKTPFKEEDTSSERRVSKGESKDGASVNDKVLPKLGAPPGFHVSGLPSSASQKDSAKKLSSKDTSDPIAKVKPPPGFEFT</sequence>
<dbReference type="PROSITE" id="PS50908">
    <property type="entry name" value="RWD"/>
    <property type="match status" value="1"/>
</dbReference>
<dbReference type="GO" id="GO:0010468">
    <property type="term" value="P:regulation of gene expression"/>
    <property type="evidence" value="ECO:0007669"/>
    <property type="project" value="UniProtKB-ARBA"/>
</dbReference>
<dbReference type="Gene3D" id="3.10.110.10">
    <property type="entry name" value="Ubiquitin Conjugating Enzyme"/>
    <property type="match status" value="1"/>
</dbReference>
<dbReference type="SMART" id="SM00591">
    <property type="entry name" value="RWD"/>
    <property type="match status" value="1"/>
</dbReference>
<evidence type="ECO:0000256" key="4">
    <source>
        <dbReference type="SAM" id="MobiDB-lite"/>
    </source>
</evidence>
<dbReference type="Pfam" id="PF17123">
    <property type="entry name" value="zf-RING_11"/>
    <property type="match status" value="1"/>
</dbReference>
<feature type="compositionally biased region" description="Basic and acidic residues" evidence="4">
    <location>
        <begin position="589"/>
        <end position="687"/>
    </location>
</feature>
<dbReference type="GO" id="GO:0033554">
    <property type="term" value="P:cellular response to stress"/>
    <property type="evidence" value="ECO:0007669"/>
    <property type="project" value="UniProtKB-ARBA"/>
</dbReference>
<feature type="compositionally biased region" description="Basic and acidic residues" evidence="4">
    <location>
        <begin position="888"/>
        <end position="902"/>
    </location>
</feature>
<feature type="compositionally biased region" description="Basic and acidic residues" evidence="4">
    <location>
        <begin position="698"/>
        <end position="707"/>
    </location>
</feature>
<evidence type="ECO:0008006" key="9">
    <source>
        <dbReference type="Google" id="ProtNLM"/>
    </source>
</evidence>
<dbReference type="FunFam" id="3.30.40.10:FF:000215">
    <property type="entry name" value="E3 ubiquitin-protein ligase RNF25"/>
    <property type="match status" value="1"/>
</dbReference>
<comment type="caution">
    <text evidence="7">The sequence shown here is derived from an EMBL/GenBank/DDBJ whole genome shotgun (WGS) entry which is preliminary data.</text>
</comment>
<dbReference type="PANTHER" id="PTHR13198">
    <property type="entry name" value="RING FINGER PROTEIN 25"/>
    <property type="match status" value="1"/>
</dbReference>
<accession>A0AAN9AJR3</accession>
<dbReference type="CDD" id="cd23818">
    <property type="entry name" value="RWD_RNF25"/>
    <property type="match status" value="1"/>
</dbReference>
<keyword evidence="1 3" id="KW-0863">Zinc-finger</keyword>
<feature type="domain" description="RING-type" evidence="5">
    <location>
        <begin position="133"/>
        <end position="197"/>
    </location>
</feature>
<dbReference type="InterPro" id="IPR016135">
    <property type="entry name" value="UBQ-conjugating_enzyme/RWD"/>
</dbReference>
<proteinExistence type="predicted"/>
<dbReference type="SUPFAM" id="SSF54495">
    <property type="entry name" value="UBC-like"/>
    <property type="match status" value="1"/>
</dbReference>
<feature type="compositionally biased region" description="Basic and acidic residues" evidence="4">
    <location>
        <begin position="336"/>
        <end position="539"/>
    </location>
</feature>
<dbReference type="InterPro" id="IPR013083">
    <property type="entry name" value="Znf_RING/FYVE/PHD"/>
</dbReference>
<keyword evidence="2" id="KW-0862">Zinc</keyword>
<evidence type="ECO:0000259" key="6">
    <source>
        <dbReference type="PROSITE" id="PS50908"/>
    </source>
</evidence>
<dbReference type="PROSITE" id="PS50089">
    <property type="entry name" value="ZF_RING_2"/>
    <property type="match status" value="1"/>
</dbReference>
<reference evidence="7 8" key="1">
    <citation type="submission" date="2024-02" db="EMBL/GenBank/DDBJ databases">
        <title>Chromosome-scale genome assembly of the rough periwinkle Littorina saxatilis.</title>
        <authorList>
            <person name="De Jode A."/>
            <person name="Faria R."/>
            <person name="Formenti G."/>
            <person name="Sims Y."/>
            <person name="Smith T.P."/>
            <person name="Tracey A."/>
            <person name="Wood J.M.D."/>
            <person name="Zagrodzka Z.B."/>
            <person name="Johannesson K."/>
            <person name="Butlin R.K."/>
            <person name="Leder E.H."/>
        </authorList>
    </citation>
    <scope>NUCLEOTIDE SEQUENCE [LARGE SCALE GENOMIC DNA]</scope>
    <source>
        <strain evidence="7">Snail1</strain>
        <tissue evidence="7">Muscle</tissue>
    </source>
</reference>
<dbReference type="AlphaFoldDB" id="A0AAN9AJR3"/>
<feature type="domain" description="RWD" evidence="6">
    <location>
        <begin position="17"/>
        <end position="126"/>
    </location>
</feature>
<dbReference type="SUPFAM" id="SSF57850">
    <property type="entry name" value="RING/U-box"/>
    <property type="match status" value="1"/>
</dbReference>
<evidence type="ECO:0000256" key="2">
    <source>
        <dbReference type="ARBA" id="ARBA00022833"/>
    </source>
</evidence>
<protein>
    <recommendedName>
        <fullName evidence="9">E3 ubiquitin-protein ligase RNF25</fullName>
    </recommendedName>
</protein>
<evidence type="ECO:0000256" key="1">
    <source>
        <dbReference type="ARBA" id="ARBA00022771"/>
    </source>
</evidence>
<evidence type="ECO:0000313" key="8">
    <source>
        <dbReference type="Proteomes" id="UP001374579"/>
    </source>
</evidence>
<gene>
    <name evidence="7" type="ORF">V1264_022029</name>
</gene>
<dbReference type="FunFam" id="3.10.110.10:FF:000050">
    <property type="entry name" value="eIF-2-alpha kinase GCN2"/>
    <property type="match status" value="1"/>
</dbReference>
<dbReference type="GO" id="GO:0051246">
    <property type="term" value="P:regulation of protein metabolic process"/>
    <property type="evidence" value="ECO:0007669"/>
    <property type="project" value="UniProtKB-ARBA"/>
</dbReference>
<feature type="region of interest" description="Disordered" evidence="4">
    <location>
        <begin position="272"/>
        <end position="993"/>
    </location>
</feature>
<feature type="compositionally biased region" description="Basic residues" evidence="4">
    <location>
        <begin position="308"/>
        <end position="335"/>
    </location>
</feature>
<dbReference type="GO" id="GO:0061630">
    <property type="term" value="F:ubiquitin protein ligase activity"/>
    <property type="evidence" value="ECO:0007669"/>
    <property type="project" value="InterPro"/>
</dbReference>
<feature type="compositionally biased region" description="Basic and acidic residues" evidence="4">
    <location>
        <begin position="909"/>
        <end position="936"/>
    </location>
</feature>
<dbReference type="Gene3D" id="3.30.40.10">
    <property type="entry name" value="Zinc/RING finger domain, C3HC4 (zinc finger)"/>
    <property type="match status" value="1"/>
</dbReference>
<feature type="compositionally biased region" description="Basic and acidic residues" evidence="4">
    <location>
        <begin position="547"/>
        <end position="570"/>
    </location>
</feature>
<evidence type="ECO:0000313" key="7">
    <source>
        <dbReference type="EMBL" id="KAK7088059.1"/>
    </source>
</evidence>
<dbReference type="SMART" id="SM00184">
    <property type="entry name" value="RING"/>
    <property type="match status" value="1"/>
</dbReference>
<name>A0AAN9AJR3_9CAEN</name>
<feature type="compositionally biased region" description="Basic and acidic residues" evidence="4">
    <location>
        <begin position="728"/>
        <end position="737"/>
    </location>
</feature>
<dbReference type="InterPro" id="IPR001841">
    <property type="entry name" value="Znf_RING"/>
</dbReference>
<organism evidence="7 8">
    <name type="scientific">Littorina saxatilis</name>
    <dbReference type="NCBI Taxonomy" id="31220"/>
    <lineage>
        <taxon>Eukaryota</taxon>
        <taxon>Metazoa</taxon>
        <taxon>Spiralia</taxon>
        <taxon>Lophotrochozoa</taxon>
        <taxon>Mollusca</taxon>
        <taxon>Gastropoda</taxon>
        <taxon>Caenogastropoda</taxon>
        <taxon>Littorinimorpha</taxon>
        <taxon>Littorinoidea</taxon>
        <taxon>Littorinidae</taxon>
        <taxon>Littorina</taxon>
    </lineage>
</organism>
<feature type="compositionally biased region" description="Basic and acidic residues" evidence="4">
    <location>
        <begin position="967"/>
        <end position="978"/>
    </location>
</feature>
<dbReference type="GO" id="GO:0016567">
    <property type="term" value="P:protein ubiquitination"/>
    <property type="evidence" value="ECO:0007669"/>
    <property type="project" value="TreeGrafter"/>
</dbReference>
<dbReference type="EMBL" id="JBAMIC010004070">
    <property type="protein sequence ID" value="KAK7088059.1"/>
    <property type="molecule type" value="Genomic_DNA"/>
</dbReference>
<dbReference type="InterPro" id="IPR039133">
    <property type="entry name" value="RNF25"/>
</dbReference>
<feature type="compositionally biased region" description="Basic and acidic residues" evidence="4">
    <location>
        <begin position="749"/>
        <end position="823"/>
    </location>
</feature>